<name>A0A371HR75_MUCPR</name>
<evidence type="ECO:0000313" key="2">
    <source>
        <dbReference type="Proteomes" id="UP000257109"/>
    </source>
</evidence>
<organism evidence="1 2">
    <name type="scientific">Mucuna pruriens</name>
    <name type="common">Velvet bean</name>
    <name type="synonym">Dolichos pruriens</name>
    <dbReference type="NCBI Taxonomy" id="157652"/>
    <lineage>
        <taxon>Eukaryota</taxon>
        <taxon>Viridiplantae</taxon>
        <taxon>Streptophyta</taxon>
        <taxon>Embryophyta</taxon>
        <taxon>Tracheophyta</taxon>
        <taxon>Spermatophyta</taxon>
        <taxon>Magnoliopsida</taxon>
        <taxon>eudicotyledons</taxon>
        <taxon>Gunneridae</taxon>
        <taxon>Pentapetalae</taxon>
        <taxon>rosids</taxon>
        <taxon>fabids</taxon>
        <taxon>Fabales</taxon>
        <taxon>Fabaceae</taxon>
        <taxon>Papilionoideae</taxon>
        <taxon>50 kb inversion clade</taxon>
        <taxon>NPAAA clade</taxon>
        <taxon>indigoferoid/millettioid clade</taxon>
        <taxon>Phaseoleae</taxon>
        <taxon>Mucuna</taxon>
    </lineage>
</organism>
<feature type="non-terminal residue" evidence="1">
    <location>
        <position position="1"/>
    </location>
</feature>
<dbReference type="PANTHER" id="PTHR35046">
    <property type="entry name" value="ZINC KNUCKLE (CCHC-TYPE) FAMILY PROTEIN"/>
    <property type="match status" value="1"/>
</dbReference>
<dbReference type="CDD" id="cd00303">
    <property type="entry name" value="retropepsin_like"/>
    <property type="match status" value="1"/>
</dbReference>
<dbReference type="PANTHER" id="PTHR35046:SF9">
    <property type="entry name" value="RNA-DIRECTED DNA POLYMERASE"/>
    <property type="match status" value="1"/>
</dbReference>
<dbReference type="OrthoDB" id="1747743at2759"/>
<comment type="caution">
    <text evidence="1">The sequence shown here is derived from an EMBL/GenBank/DDBJ whole genome shotgun (WGS) entry which is preliminary data.</text>
</comment>
<evidence type="ECO:0000313" key="1">
    <source>
        <dbReference type="EMBL" id="RDY05298.1"/>
    </source>
</evidence>
<accession>A0A371HR75</accession>
<reference evidence="1" key="1">
    <citation type="submission" date="2018-05" db="EMBL/GenBank/DDBJ databases">
        <title>Draft genome of Mucuna pruriens seed.</title>
        <authorList>
            <person name="Nnadi N.E."/>
            <person name="Vos R."/>
            <person name="Hasami M.H."/>
            <person name="Devisetty U.K."/>
            <person name="Aguiy J.C."/>
        </authorList>
    </citation>
    <scope>NUCLEOTIDE SEQUENCE [LARGE SCALE GENOMIC DNA]</scope>
    <source>
        <strain evidence="1">JCA_2017</strain>
    </source>
</reference>
<protein>
    <submittedName>
        <fullName evidence="1">Uncharacterized protein</fullName>
    </submittedName>
</protein>
<dbReference type="Proteomes" id="UP000257109">
    <property type="component" value="Unassembled WGS sequence"/>
</dbReference>
<sequence>MKRRSASRKSFVGVLMCPNRRVMIVKKDREVESKSSLGIATTSSELKTLNDDSHCEGDLLVVRQLMNSHMEEEAETHRENIFHSRWGSCVNVASERLVKKLGLPTTVHPRPYRLQWLSQKGEFLVDKQAEVTFTLGSYEDKVICDMVPMEATHLLLGKPLAI</sequence>
<gene>
    <name evidence="1" type="ORF">CR513_10881</name>
</gene>
<dbReference type="EMBL" id="QJKJ01001908">
    <property type="protein sequence ID" value="RDY05298.1"/>
    <property type="molecule type" value="Genomic_DNA"/>
</dbReference>
<proteinExistence type="predicted"/>
<keyword evidence="2" id="KW-1185">Reference proteome</keyword>
<dbReference type="AlphaFoldDB" id="A0A371HR75"/>